<dbReference type="InterPro" id="IPR027443">
    <property type="entry name" value="IPNS-like_sf"/>
</dbReference>
<evidence type="ECO:0000313" key="1">
    <source>
        <dbReference type="EMBL" id="GLB38065.1"/>
    </source>
</evidence>
<dbReference type="SUPFAM" id="SSF51197">
    <property type="entry name" value="Clavaminate synthase-like"/>
    <property type="match status" value="1"/>
</dbReference>
<comment type="caution">
    <text evidence="1">The sequence shown here is derived from an EMBL/GenBank/DDBJ whole genome shotgun (WGS) entry which is preliminary data.</text>
</comment>
<proteinExistence type="predicted"/>
<keyword evidence="2" id="KW-1185">Reference proteome</keyword>
<gene>
    <name evidence="1" type="ORF">LshimejAT787_0411160</name>
</gene>
<dbReference type="PANTHER" id="PTHR30613:SF1">
    <property type="entry name" value="DUF1479 DOMAIN PROTEIN (AFU_ORTHOLOGUE AFUA_5G09280)"/>
    <property type="match status" value="1"/>
</dbReference>
<dbReference type="AlphaFoldDB" id="A0A9P3UNN5"/>
<sequence>MIKPYSFGAIAGRATYHSASSYVSIPLLPVRSMMTASTETASRRPKSEGTISDIFTTLTAEQAVELPPRFAELKREIWKDEMVHSWKEVLAELEGAVEEVATQGQDIIPKISYADIKKGLSESQIARVKKTGTIIVKGGVPKEEALAWKQSIRDYVAANRDRVRGFPADNIQVFELYNAPALVAARTHPALLTTQKALLAFWHASDPASLSRIDLNTPMSYFDRLRIRQPGDAQFALGPHIDGGSLERWEDPGFRSVFKRILRPEPGKSWRDHDPFNVTPRLDAKQDLYNASNQCSIFRPWQGWTALSTTGPGEGTLRVLPMLSLATSYLMLRPFFRPRNPNSSSLKFSDWEPDVDGTAFPGSAMAKAQELNPATHPHLQLERTMVSIPRVEPGDQVYWHCDVVHAVEGKHGGKSDSSVFYIPAVPLTVSNASYLRDQRLNFLAGLPAPDFPGGEGESKFVGRVGLESLRTREARTLFGFERVPGDSEFARRVNEVLFP</sequence>
<name>A0A9P3UNN5_LYOSH</name>
<dbReference type="EMBL" id="BRPK01000004">
    <property type="protein sequence ID" value="GLB38065.1"/>
    <property type="molecule type" value="Genomic_DNA"/>
</dbReference>
<dbReference type="InterPro" id="IPR010856">
    <property type="entry name" value="Gig2-like"/>
</dbReference>
<dbReference type="Proteomes" id="UP001063166">
    <property type="component" value="Unassembled WGS sequence"/>
</dbReference>
<dbReference type="Gene3D" id="2.60.120.330">
    <property type="entry name" value="B-lactam Antibiotic, Isopenicillin N Synthase, Chain"/>
    <property type="match status" value="1"/>
</dbReference>
<organism evidence="1 2">
    <name type="scientific">Lyophyllum shimeji</name>
    <name type="common">Hon-shimeji</name>
    <name type="synonym">Tricholoma shimeji</name>
    <dbReference type="NCBI Taxonomy" id="47721"/>
    <lineage>
        <taxon>Eukaryota</taxon>
        <taxon>Fungi</taxon>
        <taxon>Dikarya</taxon>
        <taxon>Basidiomycota</taxon>
        <taxon>Agaricomycotina</taxon>
        <taxon>Agaricomycetes</taxon>
        <taxon>Agaricomycetidae</taxon>
        <taxon>Agaricales</taxon>
        <taxon>Tricholomatineae</taxon>
        <taxon>Lyophyllaceae</taxon>
        <taxon>Lyophyllum</taxon>
    </lineage>
</organism>
<dbReference type="PANTHER" id="PTHR30613">
    <property type="entry name" value="UNCHARACTERIZED PROTEIN YBIU-RELATED"/>
    <property type="match status" value="1"/>
</dbReference>
<evidence type="ECO:0000313" key="2">
    <source>
        <dbReference type="Proteomes" id="UP001063166"/>
    </source>
</evidence>
<protein>
    <recommendedName>
        <fullName evidence="3">DUF1479-domain-containing protein</fullName>
    </recommendedName>
</protein>
<dbReference type="Pfam" id="PF07350">
    <property type="entry name" value="Gig2-like"/>
    <property type="match status" value="1"/>
</dbReference>
<reference evidence="1" key="1">
    <citation type="submission" date="2022-07" db="EMBL/GenBank/DDBJ databases">
        <title>The genome of Lyophyllum shimeji provides insight into the initial evolution of ectomycorrhizal fungal genome.</title>
        <authorList>
            <person name="Kobayashi Y."/>
            <person name="Shibata T."/>
            <person name="Hirakawa H."/>
            <person name="Shigenobu S."/>
            <person name="Nishiyama T."/>
            <person name="Yamada A."/>
            <person name="Hasebe M."/>
            <person name="Kawaguchi M."/>
        </authorList>
    </citation>
    <scope>NUCLEOTIDE SEQUENCE</scope>
    <source>
        <strain evidence="1">AT787</strain>
    </source>
</reference>
<accession>A0A9P3UNN5</accession>
<evidence type="ECO:0008006" key="3">
    <source>
        <dbReference type="Google" id="ProtNLM"/>
    </source>
</evidence>
<dbReference type="OrthoDB" id="8249012at2759"/>